<dbReference type="InterPro" id="IPR031139">
    <property type="entry name" value="RPGRIP1_fam"/>
</dbReference>
<feature type="region of interest" description="Disordered" evidence="7">
    <location>
        <begin position="1118"/>
        <end position="1146"/>
    </location>
</feature>
<accession>A0A1S3MKK4</accession>
<evidence type="ECO:0000259" key="8">
    <source>
        <dbReference type="PROSITE" id="PS50004"/>
    </source>
</evidence>
<dbReference type="InterPro" id="IPR000008">
    <property type="entry name" value="C2_dom"/>
</dbReference>
<dbReference type="GeneID" id="106573255"/>
<keyword evidence="3 6" id="KW-0175">Coiled coil</keyword>
<keyword evidence="9" id="KW-1185">Reference proteome</keyword>
<dbReference type="GO" id="GO:1905515">
    <property type="term" value="P:non-motile cilium assembly"/>
    <property type="evidence" value="ECO:0007669"/>
    <property type="project" value="TreeGrafter"/>
</dbReference>
<reference evidence="10" key="1">
    <citation type="submission" date="2025-08" db="UniProtKB">
        <authorList>
            <consortium name="RefSeq"/>
        </authorList>
    </citation>
    <scope>IDENTIFICATION</scope>
</reference>
<dbReference type="InterPro" id="IPR035892">
    <property type="entry name" value="C2_domain_sf"/>
</dbReference>
<protein>
    <submittedName>
        <fullName evidence="10">Protein fantom</fullName>
    </submittedName>
</protein>
<organism evidence="9 10">
    <name type="scientific">Salmo salar</name>
    <name type="common">Atlantic salmon</name>
    <dbReference type="NCBI Taxonomy" id="8030"/>
    <lineage>
        <taxon>Eukaryota</taxon>
        <taxon>Metazoa</taxon>
        <taxon>Chordata</taxon>
        <taxon>Craniata</taxon>
        <taxon>Vertebrata</taxon>
        <taxon>Euteleostomi</taxon>
        <taxon>Actinopterygii</taxon>
        <taxon>Neopterygii</taxon>
        <taxon>Teleostei</taxon>
        <taxon>Protacanthopterygii</taxon>
        <taxon>Salmoniformes</taxon>
        <taxon>Salmonidae</taxon>
        <taxon>Salmoninae</taxon>
        <taxon>Salmo</taxon>
    </lineage>
</organism>
<feature type="coiled-coil region" evidence="6">
    <location>
        <begin position="502"/>
        <end position="575"/>
    </location>
</feature>
<dbReference type="GO" id="GO:0005856">
    <property type="term" value="C:cytoskeleton"/>
    <property type="evidence" value="ECO:0007669"/>
    <property type="project" value="UniProtKB-ARBA"/>
</dbReference>
<feature type="coiled-coil region" evidence="6">
    <location>
        <begin position="943"/>
        <end position="981"/>
    </location>
</feature>
<comment type="similarity">
    <text evidence="2">Belongs to the RPGRIP1 family.</text>
</comment>
<evidence type="ECO:0000256" key="1">
    <source>
        <dbReference type="ARBA" id="ARBA00004138"/>
    </source>
</evidence>
<dbReference type="InterPro" id="IPR041091">
    <property type="entry name" value="RPGRIP1_C"/>
</dbReference>
<sequence>MSTFADETAADVPVKDITLNLTKVGVGLSEMLVAQNARARQAILRVSREELEDRFLRLHEENLLLKQHTHKQEDKIKRMATKLVRLVKDRRRVEQVAAGGVRPGGRDVELEEMMEELQEKVQELQMQNEGLKQRLLAAKQQLQTQSKRPTPYGHVQSRVNTGLRRLREDTFSLAQLPPAAPRGPRSVEVEMNGRAPQGLLPRYGHSLLDDARAEIRNLENVIETQRSHIEEMDRAAELLRDQLRRKERKFEESLLHLREQQTTGQRSTIKDNVEMIRLQKQFVEKGNAFTVLEGRFLQLQESQRTLKASHEAVMAKVDELMGQLKDERLRSLGLESQLQANSFSQRRTEELQEQIYDLERERVLLKENCDKLVNSAFDVSQDQKFRTREQQLKLQIAQLELALKSDLTDKNEILDKIKVERDMNEKLSQEKEDIQLRFLEQKQQLEEIRDRIKFYTKESEVDVAELSEALMLIKVRKSQRSGELGFLEQVEEEVRSDTEHSMRELQATHAETIQELEKTRNMLIVQHKINKDYQAEVEAVTRKMDDSKLQYELKLERLAQLLDMRAAKIKKLEAQLKDIAYGTKSHVFKPEVTDDDVADEFDETVHLERGENLLEIHIGMATLSPVALETLSDREPSTFCTYAFYDFELQATPVVRGARPVYGFTSQYVVRVDDLFLHYLHTGSVTLELQLARGMDFTTVAVGQLRLSQLLENDSKAHGTVQLVGVAGEVQSFGSVEYWVRLRVPMEQAIRLYKERVKALGYLSSAFNAEQQASTSTLTPHSVSADGGMNLNELNVTVRCCSNLTSRHAHPPSPYVVYQFYDFPDHDTCIVGDCSEPQFEDNMSFPVAMEAELDSYLKAGALLLYVFDDHDTQSEMYLGKARVPLLSLAHDKAITGTFELTDPSGLPNGHIDVTLKWKFTYLPPPGSTMTVEQAKFVPKKRPVKLTTQKVEEKKVEVEEKREEEEDKREGKKEELMVVKEEKWDKALLPLPTTSTASEIPLPKPRLRTLVKEKTASKKVSFVDVTAPANQKAENVSCPSILPGTEKREVSKLPPLTKVVTRSEVAPEPPQSTTEEEDDEDESHFSEGQVIVASSQSTSDESDISEEILEQMEDLEEVPVVEDGEQSESILSDSDDCIVPGQSSMGRKPSERLRVEIVSLSLRPESRAAADGSVVRLFVEYSLLDMHSEETPLSLLKPSPGKTSYYNYSNVIHVDIENNKSRREILRGVLEGRNPQMESIRFTVVSEPPEEEEQEKECEDVGVAFFRIPDILEQQQDLIETSLNIVDVQDSSVVVGSLCVSVEGLEALQSIMEDADHDYTPLSSLEQKAEG</sequence>
<evidence type="ECO:0000313" key="9">
    <source>
        <dbReference type="Proteomes" id="UP001652741"/>
    </source>
</evidence>
<keyword evidence="5" id="KW-0966">Cell projection</keyword>
<evidence type="ECO:0000256" key="5">
    <source>
        <dbReference type="ARBA" id="ARBA00023273"/>
    </source>
</evidence>
<dbReference type="PaxDb" id="8030-ENSSSAP00000077954"/>
<dbReference type="SMART" id="SM00239">
    <property type="entry name" value="C2"/>
    <property type="match status" value="1"/>
</dbReference>
<dbReference type="Pfam" id="PF18111">
    <property type="entry name" value="RPGR1_C"/>
    <property type="match status" value="1"/>
</dbReference>
<feature type="coiled-coil region" evidence="6">
    <location>
        <begin position="208"/>
        <end position="260"/>
    </location>
</feature>
<feature type="region of interest" description="Disordered" evidence="7">
    <location>
        <begin position="1035"/>
        <end position="1085"/>
    </location>
</feature>
<dbReference type="GO" id="GO:0032391">
    <property type="term" value="C:photoreceptor connecting cilium"/>
    <property type="evidence" value="ECO:0007669"/>
    <property type="project" value="TreeGrafter"/>
</dbReference>
<evidence type="ECO:0000256" key="3">
    <source>
        <dbReference type="ARBA" id="ARBA00023054"/>
    </source>
</evidence>
<name>A0A1S3MKK4_SALSA</name>
<comment type="subcellular location">
    <subcellularLocation>
        <location evidence="1">Cell projection</location>
        <location evidence="1">Cilium</location>
    </subcellularLocation>
</comment>
<dbReference type="InterPro" id="IPR021656">
    <property type="entry name" value="C2-C2_1"/>
</dbReference>
<dbReference type="PANTHER" id="PTHR14240">
    <property type="entry name" value="RETINITIS PIGMENTOSA GTPASE REGULATOR-INTERACTING PROTEIN"/>
    <property type="match status" value="1"/>
</dbReference>
<feature type="coiled-coil region" evidence="6">
    <location>
        <begin position="107"/>
        <end position="148"/>
    </location>
</feature>
<evidence type="ECO:0000313" key="10">
    <source>
        <dbReference type="RefSeq" id="XP_014003634.2"/>
    </source>
</evidence>
<keyword evidence="4" id="KW-0969">Cilium</keyword>
<dbReference type="Gene3D" id="2.60.40.150">
    <property type="entry name" value="C2 domain"/>
    <property type="match status" value="3"/>
</dbReference>
<dbReference type="PANTHER" id="PTHR14240:SF1">
    <property type="entry name" value="PROTEIN FANTOM-RELATED"/>
    <property type="match status" value="1"/>
</dbReference>
<dbReference type="SUPFAM" id="SSF49562">
    <property type="entry name" value="C2 domain (Calcium/lipid-binding domain, CaLB)"/>
    <property type="match status" value="2"/>
</dbReference>
<dbReference type="GO" id="GO:0046548">
    <property type="term" value="P:retinal rod cell development"/>
    <property type="evidence" value="ECO:0007669"/>
    <property type="project" value="TreeGrafter"/>
</dbReference>
<dbReference type="PROSITE" id="PS50004">
    <property type="entry name" value="C2"/>
    <property type="match status" value="1"/>
</dbReference>
<evidence type="ECO:0000256" key="4">
    <source>
        <dbReference type="ARBA" id="ARBA00023069"/>
    </source>
</evidence>
<feature type="coiled-coil region" evidence="6">
    <location>
        <begin position="341"/>
        <end position="368"/>
    </location>
</feature>
<dbReference type="CDD" id="cd00030">
    <property type="entry name" value="C2"/>
    <property type="match status" value="1"/>
</dbReference>
<proteinExistence type="inferred from homology"/>
<feature type="coiled-coil region" evidence="6">
    <location>
        <begin position="410"/>
        <end position="458"/>
    </location>
</feature>
<feature type="domain" description="C2" evidence="8">
    <location>
        <begin position="772"/>
        <end position="898"/>
    </location>
</feature>
<dbReference type="Pfam" id="PF11618">
    <property type="entry name" value="C2-C2_1"/>
    <property type="match status" value="1"/>
</dbReference>
<dbReference type="STRING" id="8030.ENSSSAP00000077954"/>
<gene>
    <name evidence="10" type="primary">rpgrip1l</name>
</gene>
<evidence type="ECO:0000256" key="2">
    <source>
        <dbReference type="ARBA" id="ARBA00006042"/>
    </source>
</evidence>
<dbReference type="CTD" id="23322"/>
<dbReference type="Proteomes" id="UP001652741">
    <property type="component" value="Chromosome ssa16"/>
</dbReference>
<dbReference type="Pfam" id="PF00168">
    <property type="entry name" value="C2"/>
    <property type="match status" value="1"/>
</dbReference>
<evidence type="ECO:0000256" key="7">
    <source>
        <dbReference type="SAM" id="MobiDB-lite"/>
    </source>
</evidence>
<evidence type="ECO:0000256" key="6">
    <source>
        <dbReference type="SAM" id="Coils"/>
    </source>
</evidence>
<dbReference type="Bgee" id="ENSSSAG00000064592">
    <property type="expression patterns" value="Expressed in testis and 23 other cell types or tissues"/>
</dbReference>
<dbReference type="RefSeq" id="XP_014003634.2">
    <property type="nucleotide sequence ID" value="XM_014148159.2"/>
</dbReference>
<dbReference type="KEGG" id="sasa:106573255"/>